<comment type="cofactor">
    <cofactor evidence="1">
        <name>Mg(2+)</name>
        <dbReference type="ChEBI" id="CHEBI:18420"/>
    </cofactor>
</comment>
<dbReference type="PRINTS" id="PR00502">
    <property type="entry name" value="NUDIXFAMILY"/>
</dbReference>
<dbReference type="PROSITE" id="PS00893">
    <property type="entry name" value="NUDIX_BOX"/>
    <property type="match status" value="1"/>
</dbReference>
<dbReference type="SUPFAM" id="SSF55811">
    <property type="entry name" value="Nudix"/>
    <property type="match status" value="1"/>
</dbReference>
<evidence type="ECO:0000313" key="5">
    <source>
        <dbReference type="EMBL" id="NHN83803.1"/>
    </source>
</evidence>
<dbReference type="InterPro" id="IPR020476">
    <property type="entry name" value="Nudix_hydrolase"/>
</dbReference>
<dbReference type="PROSITE" id="PS51462">
    <property type="entry name" value="NUDIX"/>
    <property type="match status" value="1"/>
</dbReference>
<dbReference type="InterPro" id="IPR020084">
    <property type="entry name" value="NUDIX_hydrolase_CS"/>
</dbReference>
<dbReference type="PANTHER" id="PTHR43736:SF1">
    <property type="entry name" value="DIHYDRONEOPTERIN TRIPHOSPHATE DIPHOSPHATASE"/>
    <property type="match status" value="1"/>
</dbReference>
<evidence type="ECO:0000256" key="3">
    <source>
        <dbReference type="RuleBase" id="RU003476"/>
    </source>
</evidence>
<name>A0ABX0JM44_9PROT</name>
<keyword evidence="6" id="KW-1185">Reference proteome</keyword>
<proteinExistence type="inferred from homology"/>
<keyword evidence="2 3" id="KW-0378">Hydrolase</keyword>
<protein>
    <submittedName>
        <fullName evidence="5">NUDIX domain-containing protein</fullName>
    </submittedName>
</protein>
<dbReference type="Proteomes" id="UP000635278">
    <property type="component" value="Unassembled WGS sequence"/>
</dbReference>
<feature type="domain" description="Nudix hydrolase" evidence="4">
    <location>
        <begin position="2"/>
        <end position="133"/>
    </location>
</feature>
<comment type="caution">
    <text evidence="5">The sequence shown here is derived from an EMBL/GenBank/DDBJ whole genome shotgun (WGS) entry which is preliminary data.</text>
</comment>
<evidence type="ECO:0000313" key="6">
    <source>
        <dbReference type="Proteomes" id="UP000635278"/>
    </source>
</evidence>
<evidence type="ECO:0000256" key="1">
    <source>
        <dbReference type="ARBA" id="ARBA00001946"/>
    </source>
</evidence>
<dbReference type="PANTHER" id="PTHR43736">
    <property type="entry name" value="ADP-RIBOSE PYROPHOSPHATASE"/>
    <property type="match status" value="1"/>
</dbReference>
<evidence type="ECO:0000256" key="2">
    <source>
        <dbReference type="ARBA" id="ARBA00022801"/>
    </source>
</evidence>
<accession>A0ABX0JM44</accession>
<evidence type="ECO:0000259" key="4">
    <source>
        <dbReference type="PROSITE" id="PS51462"/>
    </source>
</evidence>
<gene>
    <name evidence="5" type="ORF">GOB93_03990</name>
</gene>
<sequence length="139" mass="15446">MARHPRVGCGAAILSGDKLLLVQRRIPPEANYWGLPGGKIDWQEPVEHAVRREISEELGLTLNNLSLLCVTDQVAYDPDDHWVALVYLATSFEGEPTLLEPEKHAAISWFPLTDLPAHLTVATLAAIKALQTSIELRRF</sequence>
<organism evidence="5 6">
    <name type="scientific">Acetobacter musti</name>
    <dbReference type="NCBI Taxonomy" id="864732"/>
    <lineage>
        <taxon>Bacteria</taxon>
        <taxon>Pseudomonadati</taxon>
        <taxon>Pseudomonadota</taxon>
        <taxon>Alphaproteobacteria</taxon>
        <taxon>Acetobacterales</taxon>
        <taxon>Acetobacteraceae</taxon>
        <taxon>Acetobacter</taxon>
    </lineage>
</organism>
<dbReference type="InterPro" id="IPR015797">
    <property type="entry name" value="NUDIX_hydrolase-like_dom_sf"/>
</dbReference>
<dbReference type="Gene3D" id="3.90.79.10">
    <property type="entry name" value="Nucleoside Triphosphate Pyrophosphohydrolase"/>
    <property type="match status" value="1"/>
</dbReference>
<comment type="similarity">
    <text evidence="3">Belongs to the Nudix hydrolase family.</text>
</comment>
<reference evidence="5 6" key="1">
    <citation type="journal article" date="2020" name="Int. J. Syst. Evol. Microbiol.">
        <title>Novel acetic acid bacteria from cider fermentations: Acetobacter conturbans sp. nov. and Acetobacter fallax sp. nov.</title>
        <authorList>
            <person name="Sombolestani A.S."/>
            <person name="Cleenwerck I."/>
            <person name="Cnockaert M."/>
            <person name="Borremans W."/>
            <person name="Wieme A.D."/>
            <person name="De Vuyst L."/>
            <person name="Vandamme P."/>
        </authorList>
    </citation>
    <scope>NUCLEOTIDE SEQUENCE [LARGE SCALE GENOMIC DNA]</scope>
    <source>
        <strain evidence="5 6">LMG 30640</strain>
    </source>
</reference>
<dbReference type="EMBL" id="WOTB01000003">
    <property type="protein sequence ID" value="NHN83803.1"/>
    <property type="molecule type" value="Genomic_DNA"/>
</dbReference>
<dbReference type="Pfam" id="PF00293">
    <property type="entry name" value="NUDIX"/>
    <property type="match status" value="1"/>
</dbReference>
<dbReference type="InterPro" id="IPR000086">
    <property type="entry name" value="NUDIX_hydrolase_dom"/>
</dbReference>